<keyword evidence="3" id="KW-1185">Reference proteome</keyword>
<evidence type="ECO:0000256" key="1">
    <source>
        <dbReference type="SAM" id="MobiDB-lite"/>
    </source>
</evidence>
<accession>A0A7R9Q2V0</accession>
<reference evidence="2" key="1">
    <citation type="submission" date="2020-11" db="EMBL/GenBank/DDBJ databases">
        <authorList>
            <person name="Tran Van P."/>
        </authorList>
    </citation>
    <scope>NUCLEOTIDE SEQUENCE</scope>
</reference>
<dbReference type="AlphaFoldDB" id="A0A7R9Q2V0"/>
<feature type="region of interest" description="Disordered" evidence="1">
    <location>
        <begin position="1"/>
        <end position="21"/>
    </location>
</feature>
<evidence type="ECO:0000313" key="3">
    <source>
        <dbReference type="Proteomes" id="UP000759131"/>
    </source>
</evidence>
<dbReference type="OrthoDB" id="1711136at2759"/>
<organism evidence="2">
    <name type="scientific">Medioppia subpectinata</name>
    <dbReference type="NCBI Taxonomy" id="1979941"/>
    <lineage>
        <taxon>Eukaryota</taxon>
        <taxon>Metazoa</taxon>
        <taxon>Ecdysozoa</taxon>
        <taxon>Arthropoda</taxon>
        <taxon>Chelicerata</taxon>
        <taxon>Arachnida</taxon>
        <taxon>Acari</taxon>
        <taxon>Acariformes</taxon>
        <taxon>Sarcoptiformes</taxon>
        <taxon>Oribatida</taxon>
        <taxon>Brachypylina</taxon>
        <taxon>Oppioidea</taxon>
        <taxon>Oppiidae</taxon>
        <taxon>Medioppia</taxon>
    </lineage>
</organism>
<evidence type="ECO:0000313" key="2">
    <source>
        <dbReference type="EMBL" id="CAD7629386.1"/>
    </source>
</evidence>
<dbReference type="EMBL" id="OC861367">
    <property type="protein sequence ID" value="CAD7629386.1"/>
    <property type="molecule type" value="Genomic_DNA"/>
</dbReference>
<dbReference type="EMBL" id="CAJPIZ010006792">
    <property type="protein sequence ID" value="CAG2109816.1"/>
    <property type="molecule type" value="Genomic_DNA"/>
</dbReference>
<dbReference type="Proteomes" id="UP000759131">
    <property type="component" value="Unassembled WGS sequence"/>
</dbReference>
<gene>
    <name evidence="2" type="ORF">OSB1V03_LOCUS9803</name>
</gene>
<proteinExistence type="predicted"/>
<protein>
    <submittedName>
        <fullName evidence="2">Uncharacterized protein</fullName>
    </submittedName>
</protein>
<sequence length="281" mass="32888">MSIFDISFKDEHKRPLPSPLRGGRKTWQIDLTQKFLGSNHRTLIEWELQFQSSANSEANNSAGDHKKRQLLAQIWDSERQMSADINSRQRQKDRERQTLLDSISQCMARFTESVRITNRCDILYRRRGRADMAMESNVPKIWNSLERNVIKLAHLELAMEHCKSSSSIAIALHPYPLEMPKPYPPKPYPPKPYNLIKISCINSIRYLKPEVREVILESPNIRFYEKLNLYCDLTEDKQVKYAQLTNAKLNETKLLRDRFLGYLEEMSKQTKINMGEAICLD</sequence>
<name>A0A7R9Q2V0_9ACAR</name>